<evidence type="ECO:0000313" key="3">
    <source>
        <dbReference type="Proteomes" id="UP000033079"/>
    </source>
</evidence>
<dbReference type="Pfam" id="PF13271">
    <property type="entry name" value="DUF4062"/>
    <property type="match status" value="1"/>
</dbReference>
<dbReference type="GeneID" id="24799728"/>
<dbReference type="AlphaFoldDB" id="A0A0E3R1L9"/>
<evidence type="ECO:0000313" key="2">
    <source>
        <dbReference type="EMBL" id="AKB57300.1"/>
    </source>
</evidence>
<proteinExistence type="predicted"/>
<evidence type="ECO:0000259" key="1">
    <source>
        <dbReference type="Pfam" id="PF13271"/>
    </source>
</evidence>
<dbReference type="Proteomes" id="UP000033079">
    <property type="component" value="Chromosome"/>
</dbReference>
<organism evidence="2 3">
    <name type="scientific">Methanosarcina barkeri 227</name>
    <dbReference type="NCBI Taxonomy" id="1434106"/>
    <lineage>
        <taxon>Archaea</taxon>
        <taxon>Methanobacteriati</taxon>
        <taxon>Methanobacteriota</taxon>
        <taxon>Stenosarchaea group</taxon>
        <taxon>Methanomicrobia</taxon>
        <taxon>Methanosarcinales</taxon>
        <taxon>Methanosarcinaceae</taxon>
        <taxon>Methanosarcina</taxon>
    </lineage>
</organism>
<dbReference type="KEGG" id="mbar:MSBR2_0784"/>
<dbReference type="InterPro" id="IPR025139">
    <property type="entry name" value="DUF4062"/>
</dbReference>
<feature type="domain" description="DUF4062" evidence="1">
    <location>
        <begin position="5"/>
        <end position="100"/>
    </location>
</feature>
<protein>
    <recommendedName>
        <fullName evidence="1">DUF4062 domain-containing protein</fullName>
    </recommendedName>
</protein>
<dbReference type="HOGENOM" id="CLU_067315_1_0_2"/>
<dbReference type="EMBL" id="CP009530">
    <property type="protein sequence ID" value="AKB57300.1"/>
    <property type="molecule type" value="Genomic_DNA"/>
</dbReference>
<name>A0A0E3R1L9_METBA</name>
<reference evidence="2 3" key="1">
    <citation type="submission" date="2014-07" db="EMBL/GenBank/DDBJ databases">
        <title>Methanogenic archaea and the global carbon cycle.</title>
        <authorList>
            <person name="Henriksen J.R."/>
            <person name="Luke J."/>
            <person name="Reinhart S."/>
            <person name="Benedict M.N."/>
            <person name="Youngblut N.D."/>
            <person name="Metcalf M.E."/>
            <person name="Whitaker R.J."/>
            <person name="Metcalf W.W."/>
        </authorList>
    </citation>
    <scope>NUCLEOTIDE SEQUENCE [LARGE SCALE GENOMIC DNA]</scope>
    <source>
        <strain evidence="2 3">227</strain>
    </source>
</reference>
<sequence length="333" mass="39468">MVKPRVFVSSTYYDLKHIRNSLKNFIDGFGYEAVLFEYGDIPYDHKRTVAECCVLEVAKCDILVLIIGGRYGSPISTSESSDSNQKYDDHESVTLKEYRSALEQNLPVYVFIERNVHTEYRTFEANKGNKQKVNYYHVNDERVYRFIDQVYAQKIYPIYEFDRFEDISNVLRDQWAGLFAEYLRGRQNQKELSSISAKIDELSLISETLKKYTESLMKEAQSPDLDKIIRDESKKLEDAKKKKTFFEHYFPKLIMDTAREDGIKIRKNDIYNAYIQTDDFDDFLKKVGFDEQRIDIIHRLCIYYDGYFELDLSLRPERYPHLINSNEDTIDQK</sequence>
<dbReference type="PATRIC" id="fig|1434106.5.peg.991"/>
<gene>
    <name evidence="2" type="ORF">MSBR2_0784</name>
</gene>
<dbReference type="RefSeq" id="WP_052725728.1">
    <property type="nucleotide sequence ID" value="NZ_CP009530.1"/>
</dbReference>
<accession>A0A0E3R1L9</accession>